<sequence length="231" mass="25300">MVHVLLMAQTLEPPDSESRNTVCSSPGRKPGGRELPENRRMIALNFYKLRTTWRMPLAARGTLQTGTMLSEEGILKKSGLPLGLVVETERLFTTSYMAGFFSVTTDVQEETGRNMSRHVPRLGLLLELVNLDGTGQFRMPGQSSLIACRNPHAAKNNVELNRSRNRRRRSIARNLEVRYAKGDTGMNMDPLRGGKKAGRAGLAPRAGLTTGTEGSLVDTNGLSGLGQNLTH</sequence>
<protein>
    <submittedName>
        <fullName evidence="2">Uncharacterized protein</fullName>
    </submittedName>
</protein>
<dbReference type="GeneID" id="85456811"/>
<dbReference type="Proteomes" id="UP001224890">
    <property type="component" value="Unassembled WGS sequence"/>
</dbReference>
<dbReference type="RefSeq" id="XP_060430312.1">
    <property type="nucleotide sequence ID" value="XM_060572285.1"/>
</dbReference>
<evidence type="ECO:0000313" key="2">
    <source>
        <dbReference type="EMBL" id="KAK1676309.1"/>
    </source>
</evidence>
<reference evidence="2" key="1">
    <citation type="submission" date="2021-06" db="EMBL/GenBank/DDBJ databases">
        <title>Comparative genomics, transcriptomics and evolutionary studies reveal genomic signatures of adaptation to plant cell wall in hemibiotrophic fungi.</title>
        <authorList>
            <consortium name="DOE Joint Genome Institute"/>
            <person name="Baroncelli R."/>
            <person name="Diaz J.F."/>
            <person name="Benocci T."/>
            <person name="Peng M."/>
            <person name="Battaglia E."/>
            <person name="Haridas S."/>
            <person name="Andreopoulos W."/>
            <person name="Labutti K."/>
            <person name="Pangilinan J."/>
            <person name="Floch G.L."/>
            <person name="Makela M.R."/>
            <person name="Henrissat B."/>
            <person name="Grigoriev I.V."/>
            <person name="Crouch J.A."/>
            <person name="De Vries R.P."/>
            <person name="Sukno S.A."/>
            <person name="Thon M.R."/>
        </authorList>
    </citation>
    <scope>NUCLEOTIDE SEQUENCE</scope>
    <source>
        <strain evidence="2">CBS 193.32</strain>
    </source>
</reference>
<dbReference type="EMBL" id="JAHMHR010000018">
    <property type="protein sequence ID" value="KAK1676309.1"/>
    <property type="molecule type" value="Genomic_DNA"/>
</dbReference>
<name>A0AAJ0ALW8_9PEZI</name>
<evidence type="ECO:0000313" key="3">
    <source>
        <dbReference type="Proteomes" id="UP001224890"/>
    </source>
</evidence>
<comment type="caution">
    <text evidence="2">The sequence shown here is derived from an EMBL/GenBank/DDBJ whole genome shotgun (WGS) entry which is preliminary data.</text>
</comment>
<feature type="region of interest" description="Disordered" evidence="1">
    <location>
        <begin position="9"/>
        <end position="35"/>
    </location>
</feature>
<dbReference type="AlphaFoldDB" id="A0AAJ0ALW8"/>
<gene>
    <name evidence="2" type="ORF">BDP55DRAFT_631472</name>
</gene>
<feature type="region of interest" description="Disordered" evidence="1">
    <location>
        <begin position="183"/>
        <end position="231"/>
    </location>
</feature>
<evidence type="ECO:0000256" key="1">
    <source>
        <dbReference type="SAM" id="MobiDB-lite"/>
    </source>
</evidence>
<feature type="compositionally biased region" description="Low complexity" evidence="1">
    <location>
        <begin position="199"/>
        <end position="208"/>
    </location>
</feature>
<feature type="compositionally biased region" description="Polar residues" evidence="1">
    <location>
        <begin position="209"/>
        <end position="231"/>
    </location>
</feature>
<keyword evidence="3" id="KW-1185">Reference proteome</keyword>
<accession>A0AAJ0ALW8</accession>
<organism evidence="2 3">
    <name type="scientific">Colletotrichum godetiae</name>
    <dbReference type="NCBI Taxonomy" id="1209918"/>
    <lineage>
        <taxon>Eukaryota</taxon>
        <taxon>Fungi</taxon>
        <taxon>Dikarya</taxon>
        <taxon>Ascomycota</taxon>
        <taxon>Pezizomycotina</taxon>
        <taxon>Sordariomycetes</taxon>
        <taxon>Hypocreomycetidae</taxon>
        <taxon>Glomerellales</taxon>
        <taxon>Glomerellaceae</taxon>
        <taxon>Colletotrichum</taxon>
        <taxon>Colletotrichum acutatum species complex</taxon>
    </lineage>
</organism>
<proteinExistence type="predicted"/>